<feature type="compositionally biased region" description="Basic and acidic residues" evidence="2">
    <location>
        <begin position="438"/>
        <end position="455"/>
    </location>
</feature>
<dbReference type="InterPro" id="IPR025735">
    <property type="entry name" value="RHIM"/>
</dbReference>
<dbReference type="PROSITE" id="PS50139">
    <property type="entry name" value="Z_BINDING"/>
    <property type="match status" value="2"/>
</dbReference>
<keyword evidence="5" id="KW-1185">Reference proteome</keyword>
<dbReference type="FunFam" id="1.10.10.10:FF:000466">
    <property type="entry name" value="Z-DNA binding protein 1"/>
    <property type="match status" value="1"/>
</dbReference>
<dbReference type="InterPro" id="IPR036390">
    <property type="entry name" value="WH_DNA-bd_sf"/>
</dbReference>
<sequence length="455" mass="48708">MSARVSAPPSALDPSLRGSPRPWSLQPGLHRRCTQFSLGPSLPLPDLEQKILQVLRDAGSPVKAIKLAKECGVSKKTLNRVLYRMKTELKVDLEGLATWRLGKGETGGAIPTEQAQPSRERPLQKAAATPENPASQLGERRLQEMIYNFLKAHGPHKALTIMKALGLETKKEVNHNLYDMERKHLLHHDTNLDVWAVYRPEDSGRRNQPTTVIYQQNPVTMICQNGPNSQISIQNSEGIQIGHGNAMVKQMASGENGSTAPLHLPPTAPADPSAQGLPAGAWGPQDIHLEKSVLRRVQMGHGNEMNSPSAPAEGPARSPFGSHPVSATSAGPETVFETQMPEPGPHPRGDVVQRVHISSCFLEDTTIGNNNRMTASPGAAGPGGVTGPGDSRWGPGEPGEDTDPAPSGGERPGDAGRAAPVSFSTLICQLEAAALESRGPETETKTKTKTEEDDC</sequence>
<evidence type="ECO:0000313" key="5">
    <source>
        <dbReference type="Proteomes" id="UP000694387"/>
    </source>
</evidence>
<dbReference type="Pfam" id="PF02295">
    <property type="entry name" value="z-alpha"/>
    <property type="match status" value="2"/>
</dbReference>
<dbReference type="InterPro" id="IPR042361">
    <property type="entry name" value="ZBP1"/>
</dbReference>
<name>A0A8C4PVJ2_EQUAS</name>
<dbReference type="Proteomes" id="UP000694387">
    <property type="component" value="Chromosome 15"/>
</dbReference>
<reference evidence="4 5" key="1">
    <citation type="journal article" date="2020" name="Nat. Commun.">
        <title>Donkey genomes provide new insights into domestication and selection for coat color.</title>
        <authorList>
            <person name="Wang"/>
            <person name="C."/>
            <person name="Li"/>
            <person name="H."/>
            <person name="Guo"/>
            <person name="Y."/>
            <person name="Huang"/>
            <person name="J."/>
            <person name="Sun"/>
            <person name="Y."/>
            <person name="Min"/>
            <person name="J."/>
            <person name="Wang"/>
            <person name="J."/>
            <person name="Fang"/>
            <person name="X."/>
            <person name="Zhao"/>
            <person name="Z."/>
            <person name="Wang"/>
            <person name="S."/>
            <person name="Zhang"/>
            <person name="Y."/>
            <person name="Liu"/>
            <person name="Q."/>
            <person name="Jiang"/>
            <person name="Q."/>
            <person name="Wang"/>
            <person name="X."/>
            <person name="Guo"/>
            <person name="Y."/>
            <person name="Yang"/>
            <person name="C."/>
            <person name="Wang"/>
            <person name="Y."/>
            <person name="Tian"/>
            <person name="F."/>
            <person name="Zhuang"/>
            <person name="G."/>
            <person name="Fan"/>
            <person name="Y."/>
            <person name="Gao"/>
            <person name="Q."/>
            <person name="Li"/>
            <person name="Y."/>
            <person name="Ju"/>
            <person name="Z."/>
            <person name="Li"/>
            <person name="J."/>
            <person name="Li"/>
            <person name="R."/>
            <person name="Hou"/>
            <person name="M."/>
            <person name="Yang"/>
            <person name="G."/>
            <person name="Liu"/>
            <person name="G."/>
            <person name="Liu"/>
            <person name="W."/>
            <person name="Guo"/>
            <person name="J."/>
            <person name="Pan"/>
            <person name="S."/>
            <person name="Fan"/>
            <person name="G."/>
            <person name="Zhang"/>
            <person name="W."/>
            <person name="Zhang"/>
            <person name="R."/>
            <person name="Yu"/>
            <person name="J."/>
            <person name="Zhang"/>
            <person name="X."/>
            <person name="Yin"/>
            <person name="Q."/>
            <person name="Ji"/>
            <person name="C."/>
            <person name="Jin"/>
            <person name="Y."/>
            <person name="Yue"/>
            <person name="G."/>
            <person name="Liu"/>
            <person name="M."/>
            <person name="Xu"/>
            <person name="J."/>
            <person name="Liu"/>
            <person name="S."/>
            <person name="Jordana"/>
            <person name="J."/>
            <person name="Noce"/>
            <person name="A."/>
            <person name="Amills"/>
            <person name="M."/>
            <person name="Wu"/>
            <person name="D.D."/>
            <person name="Li"/>
            <person name="S."/>
            <person name="Zhou"/>
            <person name="X. and Zhong"/>
            <person name="J."/>
        </authorList>
    </citation>
    <scope>NUCLEOTIDE SEQUENCE [LARGE SCALE GENOMIC DNA]</scope>
</reference>
<evidence type="ECO:0000259" key="3">
    <source>
        <dbReference type="PROSITE" id="PS50139"/>
    </source>
</evidence>
<dbReference type="Ensembl" id="ENSEAST00005037085.2">
    <property type="protein sequence ID" value="ENSEASP00005034018.2"/>
    <property type="gene ID" value="ENSEASG00005023257.2"/>
</dbReference>
<feature type="region of interest" description="Disordered" evidence="2">
    <location>
        <begin position="253"/>
        <end position="282"/>
    </location>
</feature>
<keyword evidence="1" id="KW-0694">RNA-binding</keyword>
<reference evidence="4" key="3">
    <citation type="submission" date="2025-09" db="UniProtKB">
        <authorList>
            <consortium name="Ensembl"/>
        </authorList>
    </citation>
    <scope>IDENTIFICATION</scope>
</reference>
<feature type="domain" description="Z-binding" evidence="3">
    <location>
        <begin position="136"/>
        <end position="199"/>
    </location>
</feature>
<dbReference type="GO" id="GO:0005634">
    <property type="term" value="C:nucleus"/>
    <property type="evidence" value="ECO:0007669"/>
    <property type="project" value="TreeGrafter"/>
</dbReference>
<feature type="region of interest" description="Disordered" evidence="2">
    <location>
        <begin position="367"/>
        <end position="455"/>
    </location>
</feature>
<gene>
    <name evidence="4" type="primary">ZBP1</name>
</gene>
<organism evidence="4 5">
    <name type="scientific">Equus asinus</name>
    <name type="common">Donkey</name>
    <name type="synonym">Equus africanus asinus</name>
    <dbReference type="NCBI Taxonomy" id="9793"/>
    <lineage>
        <taxon>Eukaryota</taxon>
        <taxon>Metazoa</taxon>
        <taxon>Chordata</taxon>
        <taxon>Craniata</taxon>
        <taxon>Vertebrata</taxon>
        <taxon>Euteleostomi</taxon>
        <taxon>Mammalia</taxon>
        <taxon>Eutheria</taxon>
        <taxon>Laurasiatheria</taxon>
        <taxon>Perissodactyla</taxon>
        <taxon>Equidae</taxon>
        <taxon>Equus</taxon>
    </lineage>
</organism>
<protein>
    <recommendedName>
        <fullName evidence="3">Z-binding domain-containing protein</fullName>
    </recommendedName>
</protein>
<feature type="domain" description="Z-binding" evidence="3">
    <location>
        <begin position="41"/>
        <end position="103"/>
    </location>
</feature>
<feature type="region of interest" description="Disordered" evidence="2">
    <location>
        <begin position="301"/>
        <end position="330"/>
    </location>
</feature>
<dbReference type="SMART" id="SM00550">
    <property type="entry name" value="Zalpha"/>
    <property type="match status" value="2"/>
</dbReference>
<dbReference type="PANTHER" id="PTHR14966">
    <property type="entry name" value="Z-DNA-BINDING PROTEIN 1"/>
    <property type="match status" value="1"/>
</dbReference>
<feature type="region of interest" description="Disordered" evidence="2">
    <location>
        <begin position="104"/>
        <end position="136"/>
    </location>
</feature>
<dbReference type="GO" id="GO:0003726">
    <property type="term" value="F:double-stranded RNA adenosine deaminase activity"/>
    <property type="evidence" value="ECO:0007669"/>
    <property type="project" value="InterPro"/>
</dbReference>
<evidence type="ECO:0000313" key="4">
    <source>
        <dbReference type="Ensembl" id="ENSEASP00005034018.2"/>
    </source>
</evidence>
<dbReference type="InterPro" id="IPR042371">
    <property type="entry name" value="Z_dom"/>
</dbReference>
<dbReference type="GO" id="GO:0060340">
    <property type="term" value="P:positive regulation of type I interferon-mediated signaling pathway"/>
    <property type="evidence" value="ECO:0007669"/>
    <property type="project" value="InterPro"/>
</dbReference>
<dbReference type="GO" id="GO:0003677">
    <property type="term" value="F:DNA binding"/>
    <property type="evidence" value="ECO:0007669"/>
    <property type="project" value="InterPro"/>
</dbReference>
<dbReference type="PANTHER" id="PTHR14966:SF0">
    <property type="entry name" value="Z-DNA-BINDING PROTEIN 1"/>
    <property type="match status" value="1"/>
</dbReference>
<dbReference type="Pfam" id="PF12721">
    <property type="entry name" value="RHIM"/>
    <property type="match status" value="2"/>
</dbReference>
<proteinExistence type="predicted"/>
<dbReference type="GeneTree" id="ENSGT00390000002234"/>
<evidence type="ECO:0000256" key="1">
    <source>
        <dbReference type="ARBA" id="ARBA00022884"/>
    </source>
</evidence>
<accession>A0A8C4PVJ2</accession>
<dbReference type="GO" id="GO:0003723">
    <property type="term" value="F:RNA binding"/>
    <property type="evidence" value="ECO:0007669"/>
    <property type="project" value="UniProtKB-KW"/>
</dbReference>
<evidence type="ECO:0000256" key="2">
    <source>
        <dbReference type="SAM" id="MobiDB-lite"/>
    </source>
</evidence>
<dbReference type="InterPro" id="IPR036388">
    <property type="entry name" value="WH-like_DNA-bd_sf"/>
</dbReference>
<dbReference type="AlphaFoldDB" id="A0A8C4PVJ2"/>
<reference evidence="4" key="2">
    <citation type="submission" date="2025-08" db="UniProtKB">
        <authorList>
            <consortium name="Ensembl"/>
        </authorList>
    </citation>
    <scope>IDENTIFICATION</scope>
</reference>
<dbReference type="SUPFAM" id="SSF46785">
    <property type="entry name" value="Winged helix' DNA-binding domain"/>
    <property type="match status" value="2"/>
</dbReference>
<feature type="region of interest" description="Disordered" evidence="2">
    <location>
        <begin position="1"/>
        <end position="22"/>
    </location>
</feature>
<dbReference type="Gene3D" id="1.10.10.10">
    <property type="entry name" value="Winged helix-like DNA-binding domain superfamily/Winged helix DNA-binding domain"/>
    <property type="match status" value="2"/>
</dbReference>